<keyword evidence="4" id="KW-1185">Reference proteome</keyword>
<evidence type="ECO:0000256" key="1">
    <source>
        <dbReference type="SAM" id="MobiDB-lite"/>
    </source>
</evidence>
<feature type="region of interest" description="Disordered" evidence="1">
    <location>
        <begin position="27"/>
        <end position="48"/>
    </location>
</feature>
<feature type="compositionally biased region" description="Polar residues" evidence="1">
    <location>
        <begin position="418"/>
        <end position="439"/>
    </location>
</feature>
<feature type="domain" description="WRKY19-like zinc finger" evidence="2">
    <location>
        <begin position="273"/>
        <end position="296"/>
    </location>
</feature>
<protein>
    <recommendedName>
        <fullName evidence="2">WRKY19-like zinc finger domain-containing protein</fullName>
    </recommendedName>
</protein>
<feature type="region of interest" description="Disordered" evidence="1">
    <location>
        <begin position="584"/>
        <end position="611"/>
    </location>
</feature>
<reference evidence="3" key="1">
    <citation type="submission" date="2015-04" db="UniProtKB">
        <authorList>
            <consortium name="EnsemblPlants"/>
        </authorList>
    </citation>
    <scope>IDENTIFICATION</scope>
</reference>
<name>A0A0E0LBK9_ORYPU</name>
<dbReference type="Proteomes" id="UP000026962">
    <property type="component" value="Chromosome 6"/>
</dbReference>
<dbReference type="Pfam" id="PF24906">
    <property type="entry name" value="Zf_WRKY19"/>
    <property type="match status" value="1"/>
</dbReference>
<organism evidence="3">
    <name type="scientific">Oryza punctata</name>
    <name type="common">Red rice</name>
    <dbReference type="NCBI Taxonomy" id="4537"/>
    <lineage>
        <taxon>Eukaryota</taxon>
        <taxon>Viridiplantae</taxon>
        <taxon>Streptophyta</taxon>
        <taxon>Embryophyta</taxon>
        <taxon>Tracheophyta</taxon>
        <taxon>Spermatophyta</taxon>
        <taxon>Magnoliopsida</taxon>
        <taxon>Liliopsida</taxon>
        <taxon>Poales</taxon>
        <taxon>Poaceae</taxon>
        <taxon>BOP clade</taxon>
        <taxon>Oryzoideae</taxon>
        <taxon>Oryzeae</taxon>
        <taxon>Oryzinae</taxon>
        <taxon>Oryza</taxon>
    </lineage>
</organism>
<dbReference type="Gramene" id="OPUNC06G13720.1">
    <property type="protein sequence ID" value="OPUNC06G13720.1"/>
    <property type="gene ID" value="OPUNC06G13720"/>
</dbReference>
<dbReference type="PANTHER" id="PTHR31827:SF43">
    <property type="entry name" value="OS06G0472700 PROTEIN"/>
    <property type="match status" value="1"/>
</dbReference>
<proteinExistence type="predicted"/>
<dbReference type="PANTHER" id="PTHR31827">
    <property type="entry name" value="EMB|CAB89363.1"/>
    <property type="match status" value="1"/>
</dbReference>
<feature type="compositionally biased region" description="Basic and acidic residues" evidence="1">
    <location>
        <begin position="37"/>
        <end position="46"/>
    </location>
</feature>
<evidence type="ECO:0000313" key="4">
    <source>
        <dbReference type="Proteomes" id="UP000026962"/>
    </source>
</evidence>
<dbReference type="EnsemblPlants" id="OPUNC06G13720.1">
    <property type="protein sequence ID" value="OPUNC06G13720.1"/>
    <property type="gene ID" value="OPUNC06G13720"/>
</dbReference>
<dbReference type="STRING" id="4537.A0A0E0LBK9"/>
<reference evidence="3" key="2">
    <citation type="submission" date="2018-05" db="EMBL/GenBank/DDBJ databases">
        <title>OpunRS2 (Oryza punctata Reference Sequence Version 2).</title>
        <authorList>
            <person name="Zhang J."/>
            <person name="Kudrna D."/>
            <person name="Lee S."/>
            <person name="Talag J."/>
            <person name="Welchert J."/>
            <person name="Wing R.A."/>
        </authorList>
    </citation>
    <scope>NUCLEOTIDE SEQUENCE [LARGE SCALE GENOMIC DNA]</scope>
</reference>
<dbReference type="AlphaFoldDB" id="A0A0E0LBK9"/>
<dbReference type="InterPro" id="IPR056866">
    <property type="entry name" value="Znf_WRKY19"/>
</dbReference>
<dbReference type="eggNOG" id="ENOG502QV0W">
    <property type="taxonomic scope" value="Eukaryota"/>
</dbReference>
<feature type="region of interest" description="Disordered" evidence="1">
    <location>
        <begin position="529"/>
        <end position="548"/>
    </location>
</feature>
<evidence type="ECO:0000313" key="3">
    <source>
        <dbReference type="EnsemblPlants" id="OPUNC06G13720.1"/>
    </source>
</evidence>
<evidence type="ECO:0000259" key="2">
    <source>
        <dbReference type="Pfam" id="PF24906"/>
    </source>
</evidence>
<accession>A0A0E0LBK9</accession>
<sequence>MLHRTFLLCQSPNLPSSSILLPFSLRSPPVSSPPPRVSDRSIDPHHPHARFALLPRPPPTLAPAALLPAATGAPTLPQQGVSFPNPLTLPPSIDAPPGGEKEEAGAAYRLRRYPRRHRSAATGAPRCMSWILSNMMCASDGRSIVGQRCQRLGCNNVVEGQTLLCKSHSIGQRCQMLGCPHIVPDGSVLCMSHGGGRPLGEPGSSTVACSKSEISIKYEGESGFRVTQNAGNDLGIAGIYNLDGDVVMCKYQGCSKRAQGNAMYCKIHRGGSKGCMVQGCTKGAHGGTPLCIAHGGGKRCAVTGCPNAACGSSQGLTDRCVRHGCGKSAQGRSEYCIKHGGGRRCKFQGCGTSAKWGMDFCSLHRKSLMSGSNSSHEMLPAPPPKRRAKKTKTAVGPSGLSSEPKSAESVMIKHASNAGHQHQPIQSMKSSPSSGLTASTEGDVAARSHALFGLYHVLIPNRYQAILARYQVIPIRYQVIPIIYHVILVMYQVSSDSHHVSCDTCWYQVIPVRYQTILTTYHEAGAKVSSPVVPPSTSHAGAHRRWPHPSVSTPQWSLSPAAAPLSSTPHARLVAGGRVLRRHVPRQSKSSAAASSAVMPHAGSHVLRRHVPRQSKSLAVVSSVLNAPRQSSSPVAASSVVTPELVTCGAAYLMEQRGEAAGGLLQRAPLSLLPPLPHARYQRCSAAACVRSCSVE</sequence>
<feature type="region of interest" description="Disordered" evidence="1">
    <location>
        <begin position="370"/>
        <end position="439"/>
    </location>
</feature>